<keyword evidence="5" id="KW-1185">Reference proteome</keyword>
<evidence type="ECO:0000259" key="3">
    <source>
        <dbReference type="Pfam" id="PF07452"/>
    </source>
</evidence>
<feature type="domain" description="CHRD" evidence="3">
    <location>
        <begin position="61"/>
        <end position="219"/>
    </location>
</feature>
<feature type="signal peptide" evidence="2">
    <location>
        <begin position="1"/>
        <end position="27"/>
    </location>
</feature>
<comment type="caution">
    <text evidence="4">The sequence shown here is derived from an EMBL/GenBank/DDBJ whole genome shotgun (WGS) entry which is preliminary data.</text>
</comment>
<dbReference type="Proteomes" id="UP001569414">
    <property type="component" value="Unassembled WGS sequence"/>
</dbReference>
<evidence type="ECO:0000256" key="1">
    <source>
        <dbReference type="SAM" id="MobiDB-lite"/>
    </source>
</evidence>
<organism evidence="4 5">
    <name type="scientific">Microbulbifer echini</name>
    <dbReference type="NCBI Taxonomy" id="1529067"/>
    <lineage>
        <taxon>Bacteria</taxon>
        <taxon>Pseudomonadati</taxon>
        <taxon>Pseudomonadota</taxon>
        <taxon>Gammaproteobacteria</taxon>
        <taxon>Cellvibrionales</taxon>
        <taxon>Microbulbiferaceae</taxon>
        <taxon>Microbulbifer</taxon>
    </lineage>
</organism>
<gene>
    <name evidence="4" type="ORF">ACCI51_02920</name>
</gene>
<sequence length="225" mass="24424">MKLSALFRANFFILALLALTYPAITLADNHNKNEKKSTASKQSSDHGAWSEAGNSESLTIFRASLTPAEEKTLSNTPVDKQTPANARGYFLGVYNQKTNRLNFMIGYKDLSGSGMSMSHFHLRCAGEGKEPPICKPGSPSAPVIQTICGMPTKPGATPDWPATKDNQGRKGLETKCSMGTSGAITAQWLVEEQYRADLMNGKVYVNLHTKLNPKGEVTGLLEKSQ</sequence>
<name>A0ABV4NIT5_9GAMM</name>
<feature type="region of interest" description="Disordered" evidence="1">
    <location>
        <begin position="31"/>
        <end position="51"/>
    </location>
</feature>
<evidence type="ECO:0000313" key="4">
    <source>
        <dbReference type="EMBL" id="MFA0789482.1"/>
    </source>
</evidence>
<proteinExistence type="predicted"/>
<accession>A0ABV4NIT5</accession>
<evidence type="ECO:0000256" key="2">
    <source>
        <dbReference type="SAM" id="SignalP"/>
    </source>
</evidence>
<keyword evidence="2" id="KW-0732">Signal</keyword>
<evidence type="ECO:0000313" key="5">
    <source>
        <dbReference type="Proteomes" id="UP001569414"/>
    </source>
</evidence>
<protein>
    <submittedName>
        <fullName evidence="4">CHRD domain-containing protein</fullName>
    </submittedName>
</protein>
<reference evidence="4 5" key="1">
    <citation type="submission" date="2024-08" db="EMBL/GenBank/DDBJ databases">
        <authorList>
            <person name="Ishaq N."/>
        </authorList>
    </citation>
    <scope>NUCLEOTIDE SEQUENCE [LARGE SCALE GENOMIC DNA]</scope>
    <source>
        <strain evidence="4 5">JCM 30400</strain>
    </source>
</reference>
<dbReference type="InterPro" id="IPR010895">
    <property type="entry name" value="CHRD"/>
</dbReference>
<feature type="chain" id="PRO_5047262536" evidence="2">
    <location>
        <begin position="28"/>
        <end position="225"/>
    </location>
</feature>
<dbReference type="Pfam" id="PF07452">
    <property type="entry name" value="CHRD"/>
    <property type="match status" value="1"/>
</dbReference>
<dbReference type="EMBL" id="JBGMEL010000002">
    <property type="protein sequence ID" value="MFA0789482.1"/>
    <property type="molecule type" value="Genomic_DNA"/>
</dbReference>
<dbReference type="RefSeq" id="WP_299584838.1">
    <property type="nucleotide sequence ID" value="NZ_JBGMEL010000002.1"/>
</dbReference>